<proteinExistence type="inferred from homology"/>
<comment type="subcellular location">
    <subcellularLocation>
        <location evidence="1">Nucleus</location>
    </subcellularLocation>
    <subcellularLocation>
        <location evidence="2">Secreted</location>
    </subcellularLocation>
</comment>
<keyword evidence="6" id="KW-0964">Secreted</keyword>
<keyword evidence="19" id="KW-1185">Reference proteome</keyword>
<name>A0ABC9XTA4_GRUJA</name>
<dbReference type="GO" id="GO:0030154">
    <property type="term" value="P:cell differentiation"/>
    <property type="evidence" value="ECO:0007669"/>
    <property type="project" value="UniProtKB-KW"/>
</dbReference>
<evidence type="ECO:0000256" key="16">
    <source>
        <dbReference type="SAM" id="MobiDB-lite"/>
    </source>
</evidence>
<dbReference type="GO" id="GO:0006325">
    <property type="term" value="P:chromatin organization"/>
    <property type="evidence" value="ECO:0007669"/>
    <property type="project" value="UniProtKB-KW"/>
</dbReference>
<dbReference type="FunFam" id="2.60.120.340:FF:000003">
    <property type="entry name" value="Nucleoplasmin 2"/>
    <property type="match status" value="1"/>
</dbReference>
<dbReference type="PRINTS" id="PR00262">
    <property type="entry name" value="IL1HBGF"/>
</dbReference>
<feature type="compositionally biased region" description="Basic residues" evidence="16">
    <location>
        <begin position="367"/>
        <end position="379"/>
    </location>
</feature>
<evidence type="ECO:0000256" key="3">
    <source>
        <dbReference type="ARBA" id="ARBA00007936"/>
    </source>
</evidence>
<reference evidence="18 19" key="1">
    <citation type="submission" date="2024-06" db="EMBL/GenBank/DDBJ databases">
        <title>The draft genome of Grus japonensis, version 3.</title>
        <authorList>
            <person name="Nabeshima K."/>
            <person name="Suzuki S."/>
            <person name="Onuma M."/>
        </authorList>
    </citation>
    <scope>NUCLEOTIDE SEQUENCE [LARGE SCALE GENOMIC DNA]</scope>
    <source>
        <strain evidence="18 19">451A</strain>
    </source>
</reference>
<dbReference type="PANTHER" id="PTHR11486">
    <property type="entry name" value="FIBROBLAST GROWTH FACTOR"/>
    <property type="match status" value="1"/>
</dbReference>
<dbReference type="InterPro" id="IPR036824">
    <property type="entry name" value="Nucleoplasmin_core_dom_sf"/>
</dbReference>
<evidence type="ECO:0000256" key="11">
    <source>
        <dbReference type="ARBA" id="ARBA00023186"/>
    </source>
</evidence>
<dbReference type="Gene3D" id="2.80.10.50">
    <property type="match status" value="1"/>
</dbReference>
<evidence type="ECO:0000313" key="19">
    <source>
        <dbReference type="Proteomes" id="UP001623348"/>
    </source>
</evidence>
<keyword evidence="9" id="KW-0156">Chromatin regulator</keyword>
<feature type="compositionally biased region" description="Acidic residues" evidence="16">
    <location>
        <begin position="127"/>
        <end position="146"/>
    </location>
</feature>
<dbReference type="Proteomes" id="UP001623348">
    <property type="component" value="Unassembled WGS sequence"/>
</dbReference>
<dbReference type="PROSITE" id="PS00247">
    <property type="entry name" value="HBGF_FGF"/>
    <property type="match status" value="1"/>
</dbReference>
<comment type="similarity">
    <text evidence="3 15">Belongs to the heparin-binding growth factors family.</text>
</comment>
<dbReference type="Gene3D" id="2.60.120.340">
    <property type="entry name" value="Nucleoplasmin core domain"/>
    <property type="match status" value="1"/>
</dbReference>
<evidence type="ECO:0000256" key="9">
    <source>
        <dbReference type="ARBA" id="ARBA00022853"/>
    </source>
</evidence>
<dbReference type="GO" id="GO:0005634">
    <property type="term" value="C:nucleus"/>
    <property type="evidence" value="ECO:0007669"/>
    <property type="project" value="UniProtKB-SubCell"/>
</dbReference>
<accession>A0ABC9XTA4</accession>
<keyword evidence="7" id="KW-0732">Signal</keyword>
<keyword evidence="13" id="KW-0497">Mitogen</keyword>
<dbReference type="CDD" id="cd23323">
    <property type="entry name" value="beta-trefoil_FGF17"/>
    <property type="match status" value="1"/>
</dbReference>
<dbReference type="InterPro" id="IPR024057">
    <property type="entry name" value="Nucleoplasmin_core_dom"/>
</dbReference>
<evidence type="ECO:0000256" key="14">
    <source>
        <dbReference type="ARBA" id="ARBA00023279"/>
    </source>
</evidence>
<feature type="region of interest" description="Disordered" evidence="16">
    <location>
        <begin position="126"/>
        <end position="166"/>
    </location>
</feature>
<dbReference type="SUPFAM" id="SSF50353">
    <property type="entry name" value="Cytokine"/>
    <property type="match status" value="1"/>
</dbReference>
<protein>
    <recommendedName>
        <fullName evidence="15">Fibroblast growth factor</fullName>
        <shortName evidence="15">FGF</shortName>
    </recommendedName>
</protein>
<feature type="region of interest" description="Disordered" evidence="16">
    <location>
        <begin position="345"/>
        <end position="379"/>
    </location>
</feature>
<evidence type="ECO:0000313" key="18">
    <source>
        <dbReference type="EMBL" id="GAB0200250.1"/>
    </source>
</evidence>
<comment type="similarity">
    <text evidence="4">Belongs to the nucleoplasmin family.</text>
</comment>
<evidence type="ECO:0000256" key="5">
    <source>
        <dbReference type="ARBA" id="ARBA00022473"/>
    </source>
</evidence>
<evidence type="ECO:0000256" key="12">
    <source>
        <dbReference type="ARBA" id="ARBA00023242"/>
    </source>
</evidence>
<evidence type="ECO:0000256" key="10">
    <source>
        <dbReference type="ARBA" id="ARBA00023030"/>
    </source>
</evidence>
<dbReference type="AlphaFoldDB" id="A0ABC9XTA4"/>
<keyword evidence="14" id="KW-0278">Fertilization</keyword>
<dbReference type="Pfam" id="PF00167">
    <property type="entry name" value="FGF"/>
    <property type="match status" value="1"/>
</dbReference>
<evidence type="ECO:0000256" key="13">
    <source>
        <dbReference type="ARBA" id="ARBA00023246"/>
    </source>
</evidence>
<keyword evidence="10" id="KW-0339">Growth factor</keyword>
<sequence length="379" mass="43287">MSLTDSVDIDSKSEKPVSVIWGCELSSERDSYTFQVPEEWQCEQQLALRTICLGEMARDEFHVVEIMPAEKDAGVPVPLATLKPSVLPMTTLMGVELIPPVTFHLKAGSGPVYISGQHVSMMPNLSWDEEEEEEEEDAEEDEPAEESPEKPPKGQSARKGSAAKKRRLEKEDELCFQLLMFSCQTQGENQPSPNFNQYVRDQGAMTDQLSRRQIREYQLYSRTSGKHVQVNGKRITATAEDGNKFAKLIVETDTFGSRVRIKGAESEKYICMSKRGKLIGKPNGKSKDCIFTEIVLENNYTAFQNARYEGWYMAFTRKGRPRKASRSRQNQREAHFIKRLYRGQLPFPNKAERQKQFEFVGSSSPTRRTRRTRAPRPRT</sequence>
<dbReference type="EMBL" id="BAAFJT010000026">
    <property type="protein sequence ID" value="GAB0200250.1"/>
    <property type="molecule type" value="Genomic_DNA"/>
</dbReference>
<evidence type="ECO:0000256" key="7">
    <source>
        <dbReference type="ARBA" id="ARBA00022729"/>
    </source>
</evidence>
<evidence type="ECO:0000256" key="6">
    <source>
        <dbReference type="ARBA" id="ARBA00022525"/>
    </source>
</evidence>
<organism evidence="18 19">
    <name type="scientific">Grus japonensis</name>
    <name type="common">Japanese crane</name>
    <name type="synonym">Red-crowned crane</name>
    <dbReference type="NCBI Taxonomy" id="30415"/>
    <lineage>
        <taxon>Eukaryota</taxon>
        <taxon>Metazoa</taxon>
        <taxon>Chordata</taxon>
        <taxon>Craniata</taxon>
        <taxon>Vertebrata</taxon>
        <taxon>Euteleostomi</taxon>
        <taxon>Archelosauria</taxon>
        <taxon>Archosauria</taxon>
        <taxon>Dinosauria</taxon>
        <taxon>Saurischia</taxon>
        <taxon>Theropoda</taxon>
        <taxon>Coelurosauria</taxon>
        <taxon>Aves</taxon>
        <taxon>Neognathae</taxon>
        <taxon>Neoaves</taxon>
        <taxon>Gruiformes</taxon>
        <taxon>Gruidae</taxon>
        <taxon>Grus</taxon>
    </lineage>
</organism>
<keyword evidence="12" id="KW-0539">Nucleus</keyword>
<dbReference type="SUPFAM" id="SSF69203">
    <property type="entry name" value="Nucleoplasmin-like core domain"/>
    <property type="match status" value="1"/>
</dbReference>
<feature type="domain" description="Nucleoplasmin core" evidence="17">
    <location>
        <begin position="20"/>
        <end position="119"/>
    </location>
</feature>
<comment type="caution">
    <text evidence="18">The sequence shown here is derived from an EMBL/GenBank/DDBJ whole genome shotgun (WGS) entry which is preliminary data.</text>
</comment>
<dbReference type="SMART" id="SM00442">
    <property type="entry name" value="FGF"/>
    <property type="match status" value="1"/>
</dbReference>
<dbReference type="FunFam" id="2.80.10.50:FF:000007">
    <property type="entry name" value="Fibroblast growth factor"/>
    <property type="match status" value="1"/>
</dbReference>
<keyword evidence="11" id="KW-0143">Chaperone</keyword>
<dbReference type="InterPro" id="IPR002209">
    <property type="entry name" value="Fibroblast_GF_fam"/>
</dbReference>
<dbReference type="InterPro" id="IPR008996">
    <property type="entry name" value="IL1/FGF"/>
</dbReference>
<evidence type="ECO:0000256" key="2">
    <source>
        <dbReference type="ARBA" id="ARBA00004613"/>
    </source>
</evidence>
<dbReference type="GO" id="GO:0005576">
    <property type="term" value="C:extracellular region"/>
    <property type="evidence" value="ECO:0007669"/>
    <property type="project" value="UniProtKB-SubCell"/>
</dbReference>
<keyword evidence="8" id="KW-0221">Differentiation</keyword>
<dbReference type="Pfam" id="PF03066">
    <property type="entry name" value="Nucleoplasmin"/>
    <property type="match status" value="1"/>
</dbReference>
<evidence type="ECO:0000256" key="8">
    <source>
        <dbReference type="ARBA" id="ARBA00022782"/>
    </source>
</evidence>
<evidence type="ECO:0000256" key="4">
    <source>
        <dbReference type="ARBA" id="ARBA00010744"/>
    </source>
</evidence>
<evidence type="ECO:0000256" key="15">
    <source>
        <dbReference type="RuleBase" id="RU049442"/>
    </source>
</evidence>
<evidence type="ECO:0000259" key="17">
    <source>
        <dbReference type="Pfam" id="PF03066"/>
    </source>
</evidence>
<keyword evidence="5" id="KW-0217">Developmental protein</keyword>
<dbReference type="GO" id="GO:0051781">
    <property type="term" value="P:positive regulation of cell division"/>
    <property type="evidence" value="ECO:0007669"/>
    <property type="project" value="UniProtKB-KW"/>
</dbReference>
<gene>
    <name evidence="18" type="ORF">GRJ2_002490400</name>
</gene>
<dbReference type="GO" id="GO:0007338">
    <property type="term" value="P:single fertilization"/>
    <property type="evidence" value="ECO:0007669"/>
    <property type="project" value="UniProtKB-KW"/>
</dbReference>
<evidence type="ECO:0000256" key="1">
    <source>
        <dbReference type="ARBA" id="ARBA00004123"/>
    </source>
</evidence>
<dbReference type="GO" id="GO:0008083">
    <property type="term" value="F:growth factor activity"/>
    <property type="evidence" value="ECO:0007669"/>
    <property type="project" value="UniProtKB-KW"/>
</dbReference>